<dbReference type="OrthoDB" id="720950at2759"/>
<evidence type="ECO:0000313" key="2">
    <source>
        <dbReference type="Proteomes" id="UP000324897"/>
    </source>
</evidence>
<dbReference type="AlphaFoldDB" id="A0A5J9TEX6"/>
<sequence length="255" mass="28460">LRRRCETIPPFTAPHNPLCFKRAFLLNDNHSAEAADGISMSNFRVLYLTESDVQIHVGLFTAGSSSWRRTVMNNEAEMRFMGHAAGYMYWHCQDGTVAALDLSTAAEDSSSFALPMPNAHWDPYDPSSIKDITVATGRDGEARIVVACAGEIVRVFARLQGACIEWMLEKSIQISPAMFGLESLQNWVFRRGSDSGLHDRGQVVIVLFIGQNYEHGTWKFTLDIDTLEAERLLNADAYPTKLPWPPTLHACTDHA</sequence>
<dbReference type="Proteomes" id="UP000324897">
    <property type="component" value="Chromosome 3"/>
</dbReference>
<keyword evidence="2" id="KW-1185">Reference proteome</keyword>
<evidence type="ECO:0000313" key="1">
    <source>
        <dbReference type="EMBL" id="TVU09181.1"/>
    </source>
</evidence>
<accession>A0A5J9TEX6</accession>
<reference evidence="1 2" key="1">
    <citation type="journal article" date="2019" name="Sci. Rep.">
        <title>A high-quality genome of Eragrostis curvula grass provides insights into Poaceae evolution and supports new strategies to enhance forage quality.</title>
        <authorList>
            <person name="Carballo J."/>
            <person name="Santos B.A.C.M."/>
            <person name="Zappacosta D."/>
            <person name="Garbus I."/>
            <person name="Selva J.P."/>
            <person name="Gallo C.A."/>
            <person name="Diaz A."/>
            <person name="Albertini E."/>
            <person name="Caccamo M."/>
            <person name="Echenique V."/>
        </authorList>
    </citation>
    <scope>NUCLEOTIDE SEQUENCE [LARGE SCALE GENOMIC DNA]</scope>
    <source>
        <strain evidence="2">cv. Victoria</strain>
        <tissue evidence="1">Leaf</tissue>
    </source>
</reference>
<proteinExistence type="predicted"/>
<name>A0A5J9TEX6_9POAL</name>
<feature type="non-terminal residue" evidence="1">
    <location>
        <position position="1"/>
    </location>
</feature>
<comment type="caution">
    <text evidence="1">The sequence shown here is derived from an EMBL/GenBank/DDBJ whole genome shotgun (WGS) entry which is preliminary data.</text>
</comment>
<dbReference type="EMBL" id="RWGY01000039">
    <property type="protein sequence ID" value="TVU09181.1"/>
    <property type="molecule type" value="Genomic_DNA"/>
</dbReference>
<dbReference type="PANTHER" id="PTHR33207">
    <property type="entry name" value="F-BOX DOMAIN CONTAINING PROTEIN-RELATED"/>
    <property type="match status" value="1"/>
</dbReference>
<gene>
    <name evidence="1" type="ORF">EJB05_42627</name>
</gene>
<protein>
    <submittedName>
        <fullName evidence="1">Uncharacterized protein</fullName>
    </submittedName>
</protein>
<organism evidence="1 2">
    <name type="scientific">Eragrostis curvula</name>
    <name type="common">weeping love grass</name>
    <dbReference type="NCBI Taxonomy" id="38414"/>
    <lineage>
        <taxon>Eukaryota</taxon>
        <taxon>Viridiplantae</taxon>
        <taxon>Streptophyta</taxon>
        <taxon>Embryophyta</taxon>
        <taxon>Tracheophyta</taxon>
        <taxon>Spermatophyta</taxon>
        <taxon>Magnoliopsida</taxon>
        <taxon>Liliopsida</taxon>
        <taxon>Poales</taxon>
        <taxon>Poaceae</taxon>
        <taxon>PACMAD clade</taxon>
        <taxon>Chloridoideae</taxon>
        <taxon>Eragrostideae</taxon>
        <taxon>Eragrostidinae</taxon>
        <taxon>Eragrostis</taxon>
    </lineage>
</organism>